<gene>
    <name evidence="1" type="ORF">PACLA_8A067060</name>
</gene>
<evidence type="ECO:0000313" key="2">
    <source>
        <dbReference type="Proteomes" id="UP001152795"/>
    </source>
</evidence>
<evidence type="ECO:0000313" key="1">
    <source>
        <dbReference type="EMBL" id="CAB4043327.1"/>
    </source>
</evidence>
<comment type="caution">
    <text evidence="1">The sequence shown here is derived from an EMBL/GenBank/DDBJ whole genome shotgun (WGS) entry which is preliminary data.</text>
</comment>
<protein>
    <submittedName>
        <fullName evidence="1">Uncharacterized protein</fullName>
    </submittedName>
</protein>
<proteinExistence type="predicted"/>
<dbReference type="OrthoDB" id="7683421at2759"/>
<name>A0A7D9M4H9_PARCT</name>
<dbReference type="EMBL" id="CACRXK020032111">
    <property type="protein sequence ID" value="CAB4043327.1"/>
    <property type="molecule type" value="Genomic_DNA"/>
</dbReference>
<organism evidence="1 2">
    <name type="scientific">Paramuricea clavata</name>
    <name type="common">Red gorgonian</name>
    <name type="synonym">Violescent sea-whip</name>
    <dbReference type="NCBI Taxonomy" id="317549"/>
    <lineage>
        <taxon>Eukaryota</taxon>
        <taxon>Metazoa</taxon>
        <taxon>Cnidaria</taxon>
        <taxon>Anthozoa</taxon>
        <taxon>Octocorallia</taxon>
        <taxon>Malacalcyonacea</taxon>
        <taxon>Plexauridae</taxon>
        <taxon>Paramuricea</taxon>
    </lineage>
</organism>
<reference evidence="1" key="1">
    <citation type="submission" date="2020-04" db="EMBL/GenBank/DDBJ databases">
        <authorList>
            <person name="Alioto T."/>
            <person name="Alioto T."/>
            <person name="Gomez Garrido J."/>
        </authorList>
    </citation>
    <scope>NUCLEOTIDE SEQUENCE</scope>
    <source>
        <strain evidence="1">A484AB</strain>
    </source>
</reference>
<keyword evidence="2" id="KW-1185">Reference proteome</keyword>
<dbReference type="Proteomes" id="UP001152795">
    <property type="component" value="Unassembled WGS sequence"/>
</dbReference>
<sequence length="136" mass="15449">MYEVLEAIYVFFNASTKHSKVCGELVDSLKEVENALQLRNLSKTRWTVHPESVEALWRSFKTAVEALRALNCTSENTDPDTKTKGKASDTCPDNSREIPVTPVLHPKYQPSDSVTIVCYHKKLSSKLYGENCRLHY</sequence>
<dbReference type="AlphaFoldDB" id="A0A7D9M4H9"/>
<accession>A0A7D9M4H9</accession>